<evidence type="ECO:0000313" key="2">
    <source>
        <dbReference type="Proteomes" id="UP000000383"/>
    </source>
</evidence>
<dbReference type="KEGG" id="meh:M301_0030"/>
<organism evidence="1 2">
    <name type="scientific">Methylotenera versatilis (strain 301)</name>
    <dbReference type="NCBI Taxonomy" id="666681"/>
    <lineage>
        <taxon>Bacteria</taxon>
        <taxon>Pseudomonadati</taxon>
        <taxon>Pseudomonadota</taxon>
        <taxon>Betaproteobacteria</taxon>
        <taxon>Nitrosomonadales</taxon>
        <taxon>Methylophilaceae</taxon>
        <taxon>Methylotenera</taxon>
    </lineage>
</organism>
<reference evidence="1 2" key="2">
    <citation type="journal article" date="2011" name="J. Bacteriol.">
        <title>Genomes of three methylotrophs from a single niche uncover genetic and metabolic divergence of Methylophilaceae.</title>
        <authorList>
            <person name="Lapidus A."/>
            <person name="Clum A."/>
            <person name="Labutti K."/>
            <person name="Kaluzhnaya M.G."/>
            <person name="Lim S."/>
            <person name="Beck D.A."/>
            <person name="Glavina Del Rio T."/>
            <person name="Nolan M."/>
            <person name="Mavromatis K."/>
            <person name="Huntemann M."/>
            <person name="Lucas S."/>
            <person name="Lidstrom M.E."/>
            <person name="Ivanova N."/>
            <person name="Chistoserdova L."/>
        </authorList>
    </citation>
    <scope>NUCLEOTIDE SEQUENCE [LARGE SCALE GENOMIC DNA]</scope>
    <source>
        <strain evidence="1 2">301</strain>
    </source>
</reference>
<dbReference type="OrthoDB" id="1332921at2"/>
<dbReference type="eggNOG" id="ENOG5033N2K">
    <property type="taxonomic scope" value="Bacteria"/>
</dbReference>
<sequence>MRAELKFLNDIAKPWDELNAFLIERYAFQPDLSDVTTRVSAIATAIKHQVDILALDRGSKPKKIQPEVDTESNAVRLMSDVSDAAKHVVLDTPDRQNSIFVAAMFEVNLEGHFRFLRNGVFIEHATLGRHDFMSTALSAIEYWSKKRNLNLAWSGAVREAAHEFFPTAFLHFDTKYCINMSSTRIMCFRRDDAGNVQPFVPEVVRFEVR</sequence>
<evidence type="ECO:0000313" key="1">
    <source>
        <dbReference type="EMBL" id="ADI28418.1"/>
    </source>
</evidence>
<dbReference type="AlphaFoldDB" id="D7DK33"/>
<dbReference type="EMBL" id="CP002056">
    <property type="protein sequence ID" value="ADI28418.1"/>
    <property type="molecule type" value="Genomic_DNA"/>
</dbReference>
<dbReference type="HOGENOM" id="CLU_1314226_0_0_4"/>
<dbReference type="STRING" id="666681.M301_0030"/>
<dbReference type="Proteomes" id="UP000000383">
    <property type="component" value="Chromosome"/>
</dbReference>
<protein>
    <submittedName>
        <fullName evidence="1">Uncharacterized protein</fullName>
    </submittedName>
</protein>
<accession>D7DK33</accession>
<reference evidence="2" key="1">
    <citation type="submission" date="2010-05" db="EMBL/GenBank/DDBJ databases">
        <title>Complete sequence of Methylotenera sp. 301.</title>
        <authorList>
            <person name="Lucas S."/>
            <person name="Copeland A."/>
            <person name="Lapidus A."/>
            <person name="Cheng J.-F."/>
            <person name="Bruce D."/>
            <person name="Goodwin L."/>
            <person name="Pitluck S."/>
            <person name="Clum A."/>
            <person name="Land M."/>
            <person name="Hauser L."/>
            <person name="Kyrpides N."/>
            <person name="Ivanova N."/>
            <person name="Chistoservova L."/>
            <person name="Kalyuzhnaya M."/>
            <person name="Woyke T."/>
        </authorList>
    </citation>
    <scope>NUCLEOTIDE SEQUENCE [LARGE SCALE GENOMIC DNA]</scope>
    <source>
        <strain evidence="2">301</strain>
    </source>
</reference>
<name>D7DK33_METV0</name>
<gene>
    <name evidence="1" type="ordered locus">M301_0030</name>
</gene>
<dbReference type="RefSeq" id="WP_013146736.1">
    <property type="nucleotide sequence ID" value="NC_014207.1"/>
</dbReference>
<keyword evidence="2" id="KW-1185">Reference proteome</keyword>
<proteinExistence type="predicted"/>